<protein>
    <submittedName>
        <fullName evidence="2">PSP1 C-terminal conserved region</fullName>
    </submittedName>
</protein>
<dbReference type="GO" id="GO:0005737">
    <property type="term" value="C:cytoplasm"/>
    <property type="evidence" value="ECO:0007669"/>
    <property type="project" value="TreeGrafter"/>
</dbReference>
<dbReference type="InterPro" id="IPR007557">
    <property type="entry name" value="PSP1_C"/>
</dbReference>
<evidence type="ECO:0000259" key="1">
    <source>
        <dbReference type="PROSITE" id="PS51411"/>
    </source>
</evidence>
<dbReference type="PROSITE" id="PS51411">
    <property type="entry name" value="PSP1_C"/>
    <property type="match status" value="1"/>
</dbReference>
<dbReference type="Proteomes" id="UP000273044">
    <property type="component" value="Chromosome"/>
</dbReference>
<gene>
    <name evidence="2" type="primary">tpl</name>
    <name evidence="2" type="ORF">NCTC12967_02586</name>
</gene>
<accession>A0A448VY57</accession>
<feature type="domain" description="PSP1 C-terminal" evidence="1">
    <location>
        <begin position="54"/>
        <end position="143"/>
    </location>
</feature>
<organism evidence="2 3">
    <name type="scientific">Arachnia propionica</name>
    <dbReference type="NCBI Taxonomy" id="1750"/>
    <lineage>
        <taxon>Bacteria</taxon>
        <taxon>Bacillati</taxon>
        <taxon>Actinomycetota</taxon>
        <taxon>Actinomycetes</taxon>
        <taxon>Propionibacteriales</taxon>
        <taxon>Propionibacteriaceae</taxon>
        <taxon>Arachnia</taxon>
    </lineage>
</organism>
<dbReference type="EMBL" id="LR134406">
    <property type="protein sequence ID" value="VEH71268.1"/>
    <property type="molecule type" value="Genomic_DNA"/>
</dbReference>
<evidence type="ECO:0000313" key="2">
    <source>
        <dbReference type="EMBL" id="VEH71268.1"/>
    </source>
</evidence>
<dbReference type="InterPro" id="IPR047767">
    <property type="entry name" value="PSP1-like"/>
</dbReference>
<dbReference type="NCBIfam" id="NF041131">
    <property type="entry name" value="RicT_YaaT_fam"/>
    <property type="match status" value="1"/>
</dbReference>
<sequence>MAVAFEQYGRLHYLDPGGVDYHVGDWVLYPTDDGAEVARVVWAPEETTLEAPLPRCLGRATKADLRRDETNREHRRRIHEVAVERIAAHGLPMKVMATDYIDSSKEYDKLAVIYFTAPGRVDFRALIGDLARAVGARIDLRQISSRDTARLAGGVGMCGRELCCTLFFDEVEPVSMRLARSQNLAANPLQIQGICGKLLCCLAFEHPLYVDFLKQAPQIGEQVTTPDGPGRVVGHVVPTGEVAVRTADGVRRCPLMKICAKKNRVVHRATPDEES</sequence>
<dbReference type="PANTHER" id="PTHR43830:SF3">
    <property type="entry name" value="PROTEIN PSP1"/>
    <property type="match status" value="1"/>
</dbReference>
<name>A0A448VY57_9ACTN</name>
<dbReference type="PANTHER" id="PTHR43830">
    <property type="entry name" value="PROTEIN PSP1"/>
    <property type="match status" value="1"/>
</dbReference>
<evidence type="ECO:0000313" key="3">
    <source>
        <dbReference type="Proteomes" id="UP000273044"/>
    </source>
</evidence>
<keyword evidence="3" id="KW-1185">Reference proteome</keyword>
<reference evidence="2 3" key="1">
    <citation type="submission" date="2018-12" db="EMBL/GenBank/DDBJ databases">
        <authorList>
            <consortium name="Pathogen Informatics"/>
        </authorList>
    </citation>
    <scope>NUCLEOTIDE SEQUENCE [LARGE SCALE GENOMIC DNA]</scope>
    <source>
        <strain evidence="2 3">NCTC12967</strain>
    </source>
</reference>
<proteinExistence type="predicted"/>
<dbReference type="Pfam" id="PF04468">
    <property type="entry name" value="PSP1"/>
    <property type="match status" value="1"/>
</dbReference>
<dbReference type="AlphaFoldDB" id="A0A448VY57"/>